<evidence type="ECO:0000256" key="2">
    <source>
        <dbReference type="ARBA" id="ARBA00022617"/>
    </source>
</evidence>
<dbReference type="Gene3D" id="1.10.630.10">
    <property type="entry name" value="Cytochrome P450"/>
    <property type="match status" value="1"/>
</dbReference>
<organism evidence="8 9">
    <name type="scientific">Umezawaea tangerina</name>
    <dbReference type="NCBI Taxonomy" id="84725"/>
    <lineage>
        <taxon>Bacteria</taxon>
        <taxon>Bacillati</taxon>
        <taxon>Actinomycetota</taxon>
        <taxon>Actinomycetes</taxon>
        <taxon>Pseudonocardiales</taxon>
        <taxon>Pseudonocardiaceae</taxon>
        <taxon>Umezawaea</taxon>
    </lineage>
</organism>
<dbReference type="EMBL" id="PVTF01000004">
    <property type="protein sequence ID" value="PRY42455.1"/>
    <property type="molecule type" value="Genomic_DNA"/>
</dbReference>
<keyword evidence="4 7" id="KW-0560">Oxidoreductase</keyword>
<dbReference type="Pfam" id="PF00067">
    <property type="entry name" value="p450"/>
    <property type="match status" value="1"/>
</dbReference>
<name>A0A2T0T9Z0_9PSEU</name>
<dbReference type="SUPFAM" id="SSF48264">
    <property type="entry name" value="Cytochrome P450"/>
    <property type="match status" value="1"/>
</dbReference>
<gene>
    <name evidence="8" type="ORF">CLV43_104288</name>
</gene>
<proteinExistence type="inferred from homology"/>
<dbReference type="AlphaFoldDB" id="A0A2T0T9Z0"/>
<comment type="similarity">
    <text evidence="1 7">Belongs to the cytochrome P450 family.</text>
</comment>
<comment type="caution">
    <text evidence="8">The sequence shown here is derived from an EMBL/GenBank/DDBJ whole genome shotgun (WGS) entry which is preliminary data.</text>
</comment>
<dbReference type="RefSeq" id="WP_106187862.1">
    <property type="nucleotide sequence ID" value="NZ_PVTF01000004.1"/>
</dbReference>
<dbReference type="PANTHER" id="PTHR46696:SF1">
    <property type="entry name" value="CYTOCHROME P450 YJIB-RELATED"/>
    <property type="match status" value="1"/>
</dbReference>
<dbReference type="InterPro" id="IPR036396">
    <property type="entry name" value="Cyt_P450_sf"/>
</dbReference>
<dbReference type="GO" id="GO:0005506">
    <property type="term" value="F:iron ion binding"/>
    <property type="evidence" value="ECO:0007669"/>
    <property type="project" value="InterPro"/>
</dbReference>
<dbReference type="PRINTS" id="PR00359">
    <property type="entry name" value="BP450"/>
</dbReference>
<evidence type="ECO:0000256" key="4">
    <source>
        <dbReference type="ARBA" id="ARBA00023002"/>
    </source>
</evidence>
<dbReference type="CDD" id="cd11029">
    <property type="entry name" value="CYP107-like"/>
    <property type="match status" value="1"/>
</dbReference>
<keyword evidence="6 7" id="KW-0503">Monooxygenase</keyword>
<evidence type="ECO:0000256" key="1">
    <source>
        <dbReference type="ARBA" id="ARBA00010617"/>
    </source>
</evidence>
<evidence type="ECO:0000313" key="9">
    <source>
        <dbReference type="Proteomes" id="UP000239494"/>
    </source>
</evidence>
<keyword evidence="9" id="KW-1185">Reference proteome</keyword>
<dbReference type="InterPro" id="IPR001128">
    <property type="entry name" value="Cyt_P450"/>
</dbReference>
<keyword evidence="2 7" id="KW-0349">Heme</keyword>
<dbReference type="PANTHER" id="PTHR46696">
    <property type="entry name" value="P450, PUTATIVE (EUROFUNG)-RELATED"/>
    <property type="match status" value="1"/>
</dbReference>
<evidence type="ECO:0000256" key="6">
    <source>
        <dbReference type="ARBA" id="ARBA00023033"/>
    </source>
</evidence>
<dbReference type="Proteomes" id="UP000239494">
    <property type="component" value="Unassembled WGS sequence"/>
</dbReference>
<dbReference type="FunFam" id="1.10.630.10:FF:000018">
    <property type="entry name" value="Cytochrome P450 monooxygenase"/>
    <property type="match status" value="1"/>
</dbReference>
<evidence type="ECO:0000256" key="7">
    <source>
        <dbReference type="RuleBase" id="RU000461"/>
    </source>
</evidence>
<sequence>MQTTEARFEKLGPEYQQEPHAVHERLRAVGPVSELVLPRGLKVWVVTRYEEARIALSDNRFSKDFSKAGDLFGRHLQPGAPRREFDQSFASHMLNSDPPAHNRLRKLVNKAFTARRMEALRPRIQEITDQLLDEMVGKSEVDLLDALAFPLPITVICELLDVPMDQRDDFRVWSGTLLTDSKQEDVDAAAASMYAFLAALIESKRATPGDDIFSALVHASEDDDRLDQTELISMAFLLLVAGHETTVNLIGNGVLALLRNPDQLAALRADRSLLPGAVEEFLRLDGPINLATFRYTSEDVELGGVTIPAGEIALVSLLGANRDPEKFPEPDRMDITRQTGGHVAFGHGIHFCLGAPLARLEGAIAVGSLLDRFDIELAGEPETLRWRESTLLHGLERFPVSLSDRGPR</sequence>
<keyword evidence="3 7" id="KW-0479">Metal-binding</keyword>
<dbReference type="GO" id="GO:0020037">
    <property type="term" value="F:heme binding"/>
    <property type="evidence" value="ECO:0007669"/>
    <property type="project" value="InterPro"/>
</dbReference>
<evidence type="ECO:0000256" key="3">
    <source>
        <dbReference type="ARBA" id="ARBA00022723"/>
    </source>
</evidence>
<keyword evidence="5 7" id="KW-0408">Iron</keyword>
<dbReference type="InterPro" id="IPR017972">
    <property type="entry name" value="Cyt_P450_CS"/>
</dbReference>
<reference evidence="8 9" key="1">
    <citation type="submission" date="2018-03" db="EMBL/GenBank/DDBJ databases">
        <title>Genomic Encyclopedia of Archaeal and Bacterial Type Strains, Phase II (KMG-II): from individual species to whole genera.</title>
        <authorList>
            <person name="Goeker M."/>
        </authorList>
    </citation>
    <scope>NUCLEOTIDE SEQUENCE [LARGE SCALE GENOMIC DNA]</scope>
    <source>
        <strain evidence="8 9">DSM 44720</strain>
    </source>
</reference>
<evidence type="ECO:0000313" key="8">
    <source>
        <dbReference type="EMBL" id="PRY42455.1"/>
    </source>
</evidence>
<dbReference type="GO" id="GO:0016705">
    <property type="term" value="F:oxidoreductase activity, acting on paired donors, with incorporation or reduction of molecular oxygen"/>
    <property type="evidence" value="ECO:0007669"/>
    <property type="project" value="InterPro"/>
</dbReference>
<protein>
    <submittedName>
        <fullName evidence="8">Cytochrome P450</fullName>
    </submittedName>
</protein>
<accession>A0A2T0T9Z0</accession>
<dbReference type="InterPro" id="IPR002397">
    <property type="entry name" value="Cyt_P450_B"/>
</dbReference>
<dbReference type="GO" id="GO:0004497">
    <property type="term" value="F:monooxygenase activity"/>
    <property type="evidence" value="ECO:0007669"/>
    <property type="project" value="UniProtKB-KW"/>
</dbReference>
<dbReference type="OrthoDB" id="5500002at2"/>
<dbReference type="PROSITE" id="PS00086">
    <property type="entry name" value="CYTOCHROME_P450"/>
    <property type="match status" value="1"/>
</dbReference>
<evidence type="ECO:0000256" key="5">
    <source>
        <dbReference type="ARBA" id="ARBA00023004"/>
    </source>
</evidence>